<dbReference type="Pfam" id="PF05594">
    <property type="entry name" value="Fil_haemagg"/>
    <property type="match status" value="7"/>
</dbReference>
<keyword evidence="4" id="KW-1185">Reference proteome</keyword>
<dbReference type="EMBL" id="CP151800">
    <property type="protein sequence ID" value="WZV96782.1"/>
    <property type="molecule type" value="Genomic_DNA"/>
</dbReference>
<organism evidence="3 4">
    <name type="scientific">Kosakonia calanthes</name>
    <dbReference type="NCBI Taxonomy" id="3139408"/>
    <lineage>
        <taxon>Bacteria</taxon>
        <taxon>Pseudomonadati</taxon>
        <taxon>Pseudomonadota</taxon>
        <taxon>Gammaproteobacteria</taxon>
        <taxon>Enterobacterales</taxon>
        <taxon>Enterobacteriaceae</taxon>
        <taxon>Kosakonia</taxon>
    </lineage>
</organism>
<evidence type="ECO:0000256" key="1">
    <source>
        <dbReference type="SAM" id="SignalP"/>
    </source>
</evidence>
<dbReference type="InterPro" id="IPR008619">
    <property type="entry name" value="Filamentous_hemagglutn_rpt"/>
</dbReference>
<dbReference type="Pfam" id="PF05860">
    <property type="entry name" value="TPS"/>
    <property type="match status" value="1"/>
</dbReference>
<proteinExistence type="predicted"/>
<name>A0ABZ3B1V5_9ENTR</name>
<dbReference type="SUPFAM" id="SSF51126">
    <property type="entry name" value="Pectin lyase-like"/>
    <property type="match status" value="1"/>
</dbReference>
<dbReference type="RefSeq" id="WP_342321213.1">
    <property type="nucleotide sequence ID" value="NZ_CP151800.1"/>
</dbReference>
<keyword evidence="1" id="KW-0732">Signal</keyword>
<sequence length="911" mass="94139">MKSKKNARALMKFNPVAASILLSLPFMAQAANLNIKNGTTLNANGVPVINITTPNGNGISHNIYDDFNVDKNGVIFNNSTSGAKTILGGDIAGNSNLTAGTAKVILNEVTSNKKSTLNGMMEVAGDKAHLIIANPNGISTQGSGFINTEKATITTAKPDMQNGELKGYSVGGGIVTVGGLQSASPTEILARSVVINGQINTDELAVVAGNNYIDTDAKVLGSAPAQGLRNTYGIDVSQLGGMYANRISLLSTESGIGVRNAGVIAGGAKGIFIDSHGKFINNNGQVKAVGDTRIQTNGVMENITGSIAGKGKIYINTTKNTLTNTNAGNISAESDIYVDSGAFNNTNGKVSSGGLLALNTNNNTLTNTGKGKTAGIEAGIVALQMGKLNNRNGQIHGSYVGVQSSEIDTVSGIIESIADIDLNSTGNIDNSKGLIRSQIGGIHIETAKTFINKENITADAASSDSLGVLAGVGGIKVKAATVNNRTGKLGSSGTISVESATTIDNHTGKISANKDVSLSSTGNIENSSGRIWSEGTVSIKGGALSNSLYVGQVLGDQGVKIDLTGALNNHIGVIRSEYGDIEIKAKGVNNDGGMMLGENIDITSSSNLVNSFGLMVANKYLTIDALTDINNTYGDEFGNWYGKYFGMQGQLGGMIGRTGISITANKVDNTYSRIVSEKGALDMNVAGTIYNNHALMVSGGDSSIKADTLSNNYSTIYSAGNVDIDVTNLSNRSSGSVENNNATGIIAADKDLSLIVGSSFTNYGWISSKANGLVRVAGSLYNHNSITADGALNMDTKKTLTNYKDIVSGGALTIKSDDDIYNGGSSNMVGKSTYIEADYDVTNHGNMVADDFLSVSADRNIYNYKNMYTKGNAVINAKSVTNSGSNAVLGGVEGLELNADKASGTGTIVGL</sequence>
<evidence type="ECO:0000313" key="3">
    <source>
        <dbReference type="EMBL" id="WZV96782.1"/>
    </source>
</evidence>
<dbReference type="InterPro" id="IPR012334">
    <property type="entry name" value="Pectin_lyas_fold"/>
</dbReference>
<dbReference type="InterPro" id="IPR011050">
    <property type="entry name" value="Pectin_lyase_fold/virulence"/>
</dbReference>
<reference evidence="3 4" key="1">
    <citation type="submission" date="2024-04" db="EMBL/GenBank/DDBJ databases">
        <title>Kosakonia calanthae sp. nov., a halophilic bacterium isolated from leaves of Calanthe tiplacata.</title>
        <authorList>
            <person name="Wu P."/>
        </authorList>
    </citation>
    <scope>NUCLEOTIDE SEQUENCE [LARGE SCALE GENOMIC DNA]</scope>
    <source>
        <strain evidence="3 4">BYX6</strain>
    </source>
</reference>
<feature type="signal peptide" evidence="1">
    <location>
        <begin position="1"/>
        <end position="30"/>
    </location>
</feature>
<dbReference type="Proteomes" id="UP001466893">
    <property type="component" value="Chromosome"/>
</dbReference>
<dbReference type="InterPro" id="IPR010069">
    <property type="entry name" value="CdiA_FHA1_rpt"/>
</dbReference>
<feature type="domain" description="Filamentous haemagglutinin FhaB/tRNA nuclease CdiA-like TPS" evidence="2">
    <location>
        <begin position="43"/>
        <end position="163"/>
    </location>
</feature>
<accession>A0ABZ3B1V5</accession>
<dbReference type="NCBIfam" id="TIGR01901">
    <property type="entry name" value="adhes_NPXG"/>
    <property type="match status" value="1"/>
</dbReference>
<dbReference type="SMART" id="SM00912">
    <property type="entry name" value="Haemagg_act"/>
    <property type="match status" value="1"/>
</dbReference>
<evidence type="ECO:0000313" key="4">
    <source>
        <dbReference type="Proteomes" id="UP001466893"/>
    </source>
</evidence>
<gene>
    <name evidence="3" type="ORF">AAEY27_13940</name>
</gene>
<dbReference type="InterPro" id="IPR008638">
    <property type="entry name" value="FhaB/CdiA-like_TPS"/>
</dbReference>
<feature type="chain" id="PRO_5045506852" evidence="1">
    <location>
        <begin position="31"/>
        <end position="911"/>
    </location>
</feature>
<dbReference type="NCBIfam" id="TIGR01731">
    <property type="entry name" value="fil_hemag_20aa"/>
    <property type="match status" value="9"/>
</dbReference>
<evidence type="ECO:0000259" key="2">
    <source>
        <dbReference type="SMART" id="SM00912"/>
    </source>
</evidence>
<protein>
    <submittedName>
        <fullName evidence="3">Filamentous hemagglutinin N-terminal domain-containing protein</fullName>
    </submittedName>
</protein>
<dbReference type="Gene3D" id="2.160.20.10">
    <property type="entry name" value="Single-stranded right-handed beta-helix, Pectin lyase-like"/>
    <property type="match status" value="1"/>
</dbReference>